<evidence type="ECO:0000313" key="1">
    <source>
        <dbReference type="EMBL" id="PCH35907.1"/>
    </source>
</evidence>
<accession>A0A2H3JIT3</accession>
<dbReference type="OrthoDB" id="630188at2759"/>
<sequence length="171" mass="19951">MGVCLAQVQRMLDEHRDVGRRKSWWVCAVRAYLSGRKGCHDKRAPWKAWKAYQWNWYKCANIWEMNQMVENVLGLLRFPDIHFLPIDRPALPRPDAQVASDCLHIMAGAGVLEGWTHQIWQFVSRELTGRIRWDLLPFFPPISTSTLMVKYSVVGAFLRYDGQLASSLRYQ</sequence>
<name>A0A2H3JIT3_WOLCO</name>
<dbReference type="Proteomes" id="UP000218811">
    <property type="component" value="Unassembled WGS sequence"/>
</dbReference>
<evidence type="ECO:0000313" key="2">
    <source>
        <dbReference type="Proteomes" id="UP000218811"/>
    </source>
</evidence>
<organism evidence="1 2">
    <name type="scientific">Wolfiporia cocos (strain MD-104)</name>
    <name type="common">Brown rot fungus</name>
    <dbReference type="NCBI Taxonomy" id="742152"/>
    <lineage>
        <taxon>Eukaryota</taxon>
        <taxon>Fungi</taxon>
        <taxon>Dikarya</taxon>
        <taxon>Basidiomycota</taxon>
        <taxon>Agaricomycotina</taxon>
        <taxon>Agaricomycetes</taxon>
        <taxon>Polyporales</taxon>
        <taxon>Phaeolaceae</taxon>
        <taxon>Wolfiporia</taxon>
    </lineage>
</organism>
<keyword evidence="2" id="KW-1185">Reference proteome</keyword>
<protein>
    <submittedName>
        <fullName evidence="1">Uncharacterized protein</fullName>
    </submittedName>
</protein>
<dbReference type="EMBL" id="KB467865">
    <property type="protein sequence ID" value="PCH35907.1"/>
    <property type="molecule type" value="Genomic_DNA"/>
</dbReference>
<reference evidence="1 2" key="1">
    <citation type="journal article" date="2012" name="Science">
        <title>The Paleozoic origin of enzymatic lignin decomposition reconstructed from 31 fungal genomes.</title>
        <authorList>
            <person name="Floudas D."/>
            <person name="Binder M."/>
            <person name="Riley R."/>
            <person name="Barry K."/>
            <person name="Blanchette R.A."/>
            <person name="Henrissat B."/>
            <person name="Martinez A.T."/>
            <person name="Otillar R."/>
            <person name="Spatafora J.W."/>
            <person name="Yadav J.S."/>
            <person name="Aerts A."/>
            <person name="Benoit I."/>
            <person name="Boyd A."/>
            <person name="Carlson A."/>
            <person name="Copeland A."/>
            <person name="Coutinho P.M."/>
            <person name="de Vries R.P."/>
            <person name="Ferreira P."/>
            <person name="Findley K."/>
            <person name="Foster B."/>
            <person name="Gaskell J."/>
            <person name="Glotzer D."/>
            <person name="Gorecki P."/>
            <person name="Heitman J."/>
            <person name="Hesse C."/>
            <person name="Hori C."/>
            <person name="Igarashi K."/>
            <person name="Jurgens J.A."/>
            <person name="Kallen N."/>
            <person name="Kersten P."/>
            <person name="Kohler A."/>
            <person name="Kuees U."/>
            <person name="Kumar T.K.A."/>
            <person name="Kuo A."/>
            <person name="LaButti K."/>
            <person name="Larrondo L.F."/>
            <person name="Lindquist E."/>
            <person name="Ling A."/>
            <person name="Lombard V."/>
            <person name="Lucas S."/>
            <person name="Lundell T."/>
            <person name="Martin R."/>
            <person name="McLaughlin D.J."/>
            <person name="Morgenstern I."/>
            <person name="Morin E."/>
            <person name="Murat C."/>
            <person name="Nagy L.G."/>
            <person name="Nolan M."/>
            <person name="Ohm R.A."/>
            <person name="Patyshakuliyeva A."/>
            <person name="Rokas A."/>
            <person name="Ruiz-Duenas F.J."/>
            <person name="Sabat G."/>
            <person name="Salamov A."/>
            <person name="Samejima M."/>
            <person name="Schmutz J."/>
            <person name="Slot J.C."/>
            <person name="St John F."/>
            <person name="Stenlid J."/>
            <person name="Sun H."/>
            <person name="Sun S."/>
            <person name="Syed K."/>
            <person name="Tsang A."/>
            <person name="Wiebenga A."/>
            <person name="Young D."/>
            <person name="Pisabarro A."/>
            <person name="Eastwood D.C."/>
            <person name="Martin F."/>
            <person name="Cullen D."/>
            <person name="Grigoriev I.V."/>
            <person name="Hibbett D.S."/>
        </authorList>
    </citation>
    <scope>NUCLEOTIDE SEQUENCE [LARGE SCALE GENOMIC DNA]</scope>
    <source>
        <strain evidence="1 2">MD-104</strain>
    </source>
</reference>
<dbReference type="AlphaFoldDB" id="A0A2H3JIT3"/>
<gene>
    <name evidence="1" type="ORF">WOLCODRAFT_140124</name>
</gene>
<proteinExistence type="predicted"/>
<dbReference type="STRING" id="742152.A0A2H3JIT3"/>